<dbReference type="PANTHER" id="PTHR21301">
    <property type="entry name" value="REVERSE TRANSCRIPTASE"/>
    <property type="match status" value="1"/>
</dbReference>
<feature type="coiled-coil region" evidence="1">
    <location>
        <begin position="169"/>
        <end position="196"/>
    </location>
</feature>
<dbReference type="GeneID" id="126892800"/>
<evidence type="ECO:0000259" key="2">
    <source>
        <dbReference type="PROSITE" id="PS50878"/>
    </source>
</evidence>
<dbReference type="InterPro" id="IPR058912">
    <property type="entry name" value="HTH_animal"/>
</dbReference>
<dbReference type="PROSITE" id="PS50878">
    <property type="entry name" value="RT_POL"/>
    <property type="match status" value="1"/>
</dbReference>
<dbReference type="EnsemblMetazoa" id="XM_050662533.1">
    <property type="protein sequence ID" value="XP_050518490.1"/>
    <property type="gene ID" value="LOC126892800"/>
</dbReference>
<keyword evidence="1" id="KW-0175">Coiled coil</keyword>
<dbReference type="RefSeq" id="XP_050518490.1">
    <property type="nucleotide sequence ID" value="XM_050662533.1"/>
</dbReference>
<dbReference type="Pfam" id="PF00078">
    <property type="entry name" value="RVT_1"/>
    <property type="match status" value="1"/>
</dbReference>
<dbReference type="Proteomes" id="UP001652700">
    <property type="component" value="Unplaced"/>
</dbReference>
<dbReference type="InterPro" id="IPR043502">
    <property type="entry name" value="DNA/RNA_pol_sf"/>
</dbReference>
<sequence>MGFYNTIRVEYGEQSVRFLKDYQRTNLKLAKERNRRLFLLSCRSKGITPNHICHATTSVHNYIHRNEFWQLEGCQQLIRNMGFYNTIRVEYGEQSVRFLKDYQRTNLKLAKERNRRLFLLSCRSKGITPNHICHATTSVHNYIHRNEFWQLEGCQQLIRLDSKLLNVEIATNHKNLKKLENSLSLLKNNIIQSTSENIWLQFSHTQSINYKKLFFSIKSDNLKKIDTLYQSCCKTFLKTDPKWIKNLSTSIIPNDILGFLALGNKFSIEPKLGKDLQIKSLLADLEQIISSLPSELEQNSVRARSTNIITNHILNTSRSSYTFFNNLYFKTRQFLKSNPDLVVTKADKGNVTVILDKTQYLELCSSLIDNDGSYKPISSDPTPTLQRKCNALISSLAVSKQIDNNTKKKLTTYNGTIAKFYALPKIHKPILSVRPIVASIGTPTEYISAFVTDILTKAYDYENRYYVKDSFQMVEKFNGYKLPDNYVLVSLDVVSLFSNVYLRISLMVIEANWDRIGGCCSISFDNFINIVEFLFTNTYFSFNNKFYQQTFGTPMGAKISPIIAAYVMDYVLDTVIPVLSFNIPFIKKYVDDIILAVPSDKTDELLNTFNSFIPNIQFTIEKEDTNFSVPFLDIRMIRDANNIIKIDWYQKPTHSGRYLNYHSYHKHSTKVNLVKQMKSRVIKLSDPSFHNKNLQILTKLFISNSYPTTLINKILFNTVHNEDLTPSPATNNVDLDGLGNDRVSNTPTLNRYFSIPYIKDITPGLTRIFNNLESNNNNNDNHFKINVAFRSALTINNLFSKVKDKTEIGKLSNIVYKVPCSSCNKSYIGQTSQLLKFRITLHKSDSRLQPDRCALAKHVHTTGHSMDFENTLVLHQENNKFKREFIEMSYIFLNDSSINVKGDFKNLSDIYHLLLRSDTSHRSNLHDSNLTDNT</sequence>
<evidence type="ECO:0000256" key="1">
    <source>
        <dbReference type="SAM" id="Coils"/>
    </source>
</evidence>
<proteinExistence type="predicted"/>
<dbReference type="PANTHER" id="PTHR21301:SF10">
    <property type="entry name" value="REVERSE TRANSCRIPTASE DOMAIN-CONTAINING PROTEIN"/>
    <property type="match status" value="1"/>
</dbReference>
<evidence type="ECO:0000313" key="4">
    <source>
        <dbReference type="Proteomes" id="UP001652700"/>
    </source>
</evidence>
<name>A0ABM5L7S7_DIAVI</name>
<organism evidence="3 4">
    <name type="scientific">Diabrotica virgifera virgifera</name>
    <name type="common">western corn rootworm</name>
    <dbReference type="NCBI Taxonomy" id="50390"/>
    <lineage>
        <taxon>Eukaryota</taxon>
        <taxon>Metazoa</taxon>
        <taxon>Ecdysozoa</taxon>
        <taxon>Arthropoda</taxon>
        <taxon>Hexapoda</taxon>
        <taxon>Insecta</taxon>
        <taxon>Pterygota</taxon>
        <taxon>Neoptera</taxon>
        <taxon>Endopterygota</taxon>
        <taxon>Coleoptera</taxon>
        <taxon>Polyphaga</taxon>
        <taxon>Cucujiformia</taxon>
        <taxon>Chrysomeloidea</taxon>
        <taxon>Chrysomelidae</taxon>
        <taxon>Galerucinae</taxon>
        <taxon>Diabroticina</taxon>
        <taxon>Diabroticites</taxon>
        <taxon>Diabrotica</taxon>
    </lineage>
</organism>
<feature type="domain" description="Reverse transcriptase" evidence="2">
    <location>
        <begin position="404"/>
        <end position="663"/>
    </location>
</feature>
<dbReference type="SUPFAM" id="SSF56672">
    <property type="entry name" value="DNA/RNA polymerases"/>
    <property type="match status" value="1"/>
</dbReference>
<dbReference type="CDD" id="cd10442">
    <property type="entry name" value="GIY-YIG_PLEs"/>
    <property type="match status" value="1"/>
</dbReference>
<evidence type="ECO:0000313" key="3">
    <source>
        <dbReference type="EnsemblMetazoa" id="XP_050518490.1"/>
    </source>
</evidence>
<dbReference type="InterPro" id="IPR000477">
    <property type="entry name" value="RT_dom"/>
</dbReference>
<keyword evidence="4" id="KW-1185">Reference proteome</keyword>
<protein>
    <recommendedName>
        <fullName evidence="2">Reverse transcriptase domain-containing protein</fullName>
    </recommendedName>
</protein>
<accession>A0ABM5L7S7</accession>
<reference evidence="3" key="1">
    <citation type="submission" date="2025-05" db="UniProtKB">
        <authorList>
            <consortium name="EnsemblMetazoa"/>
        </authorList>
    </citation>
    <scope>IDENTIFICATION</scope>
</reference>
<dbReference type="Pfam" id="PF26215">
    <property type="entry name" value="HTH_animal"/>
    <property type="match status" value="1"/>
</dbReference>